<accession>A0A2S4ZY63</accession>
<dbReference type="PANTHER" id="PTHR32196">
    <property type="entry name" value="ABC TRANSPORTER PERMEASE PROTEIN YPHD-RELATED-RELATED"/>
    <property type="match status" value="1"/>
</dbReference>
<evidence type="ECO:0000256" key="2">
    <source>
        <dbReference type="ARBA" id="ARBA00022475"/>
    </source>
</evidence>
<evidence type="ECO:0000256" key="1">
    <source>
        <dbReference type="ARBA" id="ARBA00004651"/>
    </source>
</evidence>
<keyword evidence="5 6" id="KW-0472">Membrane</keyword>
<feature type="transmembrane region" description="Helical" evidence="6">
    <location>
        <begin position="203"/>
        <end position="223"/>
    </location>
</feature>
<keyword evidence="2" id="KW-1003">Cell membrane</keyword>
<reference evidence="7 8" key="1">
    <citation type="submission" date="2018-01" db="EMBL/GenBank/DDBJ databases">
        <authorList>
            <person name="Gaut B.S."/>
            <person name="Morton B.R."/>
            <person name="Clegg M.T."/>
            <person name="Duvall M.R."/>
        </authorList>
    </citation>
    <scope>NUCLEOTIDE SEQUENCE [LARGE SCALE GENOMIC DNA]</scope>
    <source>
        <strain evidence="7 8">HR-AV</strain>
    </source>
</reference>
<evidence type="ECO:0000256" key="4">
    <source>
        <dbReference type="ARBA" id="ARBA00022989"/>
    </source>
</evidence>
<comment type="subcellular location">
    <subcellularLocation>
        <location evidence="1">Cell membrane</location>
        <topology evidence="1">Multi-pass membrane protein</topology>
    </subcellularLocation>
</comment>
<dbReference type="CDD" id="cd06574">
    <property type="entry name" value="TM_PBP1_branched-chain-AA_like"/>
    <property type="match status" value="1"/>
</dbReference>
<dbReference type="GO" id="GO:0005886">
    <property type="term" value="C:plasma membrane"/>
    <property type="evidence" value="ECO:0007669"/>
    <property type="project" value="UniProtKB-SubCell"/>
</dbReference>
<proteinExistence type="predicted"/>
<dbReference type="InterPro" id="IPR001851">
    <property type="entry name" value="ABC_transp_permease"/>
</dbReference>
<sequence length="289" mass="30780">MNFYITALLLGLSLSAIAMGIFISMKIFNIPDITTDGSYTLGAVITAVCLTHGYPIWLTYLLSVMGGALAGSITGFIHTKLKVNALLAGILVMTALYSVNLSILGRSNIPLLNIRNIFEVISPTSNLDINSSIALLINIALLWTGLSLLLKTDFGLAMRATGNSESMIKALGVNTDRMKIIGLAISNGLVATAGFLVCQYQGFADISMGIGIVIVGLGSVMIGETLNNWLSVTNIWLQLLFVIAGAIVFQLVLAFTLSLGIDPNLLKLLTALFVLIIVSIPQLGFRKQS</sequence>
<feature type="transmembrane region" description="Helical" evidence="6">
    <location>
        <begin position="129"/>
        <end position="150"/>
    </location>
</feature>
<evidence type="ECO:0000313" key="8">
    <source>
        <dbReference type="Proteomes" id="UP000236893"/>
    </source>
</evidence>
<feature type="transmembrane region" description="Helical" evidence="6">
    <location>
        <begin position="265"/>
        <end position="285"/>
    </location>
</feature>
<evidence type="ECO:0000256" key="5">
    <source>
        <dbReference type="ARBA" id="ARBA00023136"/>
    </source>
</evidence>
<evidence type="ECO:0000256" key="6">
    <source>
        <dbReference type="SAM" id="Phobius"/>
    </source>
</evidence>
<dbReference type="PANTHER" id="PTHR32196:SF69">
    <property type="entry name" value="BRANCHED-CHAIN AMINO ACID TRANSPORT SYSTEM, PERMEASE PROTEIN"/>
    <property type="match status" value="1"/>
</dbReference>
<comment type="caution">
    <text evidence="7">The sequence shown here is derived from an EMBL/GenBank/DDBJ whole genome shotgun (WGS) entry which is preliminary data.</text>
</comment>
<keyword evidence="3 6" id="KW-0812">Transmembrane</keyword>
<feature type="transmembrane region" description="Helical" evidence="6">
    <location>
        <begin position="85"/>
        <end position="109"/>
    </location>
</feature>
<keyword evidence="4 6" id="KW-1133">Transmembrane helix</keyword>
<keyword evidence="8" id="KW-1185">Reference proteome</keyword>
<evidence type="ECO:0000256" key="3">
    <source>
        <dbReference type="ARBA" id="ARBA00022692"/>
    </source>
</evidence>
<name>A0A2S4ZY63_9SPHI</name>
<organism evidence="7 8">
    <name type="scientific">Solitalea longa</name>
    <dbReference type="NCBI Taxonomy" id="2079460"/>
    <lineage>
        <taxon>Bacteria</taxon>
        <taxon>Pseudomonadati</taxon>
        <taxon>Bacteroidota</taxon>
        <taxon>Sphingobacteriia</taxon>
        <taxon>Sphingobacteriales</taxon>
        <taxon>Sphingobacteriaceae</taxon>
        <taxon>Solitalea</taxon>
    </lineage>
</organism>
<feature type="transmembrane region" description="Helical" evidence="6">
    <location>
        <begin position="235"/>
        <end position="259"/>
    </location>
</feature>
<feature type="transmembrane region" description="Helical" evidence="6">
    <location>
        <begin position="6"/>
        <end position="25"/>
    </location>
</feature>
<dbReference type="AlphaFoldDB" id="A0A2S4ZY63"/>
<feature type="transmembrane region" description="Helical" evidence="6">
    <location>
        <begin position="37"/>
        <end position="54"/>
    </location>
</feature>
<dbReference type="EMBL" id="PQVF01000017">
    <property type="protein sequence ID" value="POY34872.1"/>
    <property type="molecule type" value="Genomic_DNA"/>
</dbReference>
<dbReference type="Pfam" id="PF02653">
    <property type="entry name" value="BPD_transp_2"/>
    <property type="match status" value="1"/>
</dbReference>
<protein>
    <submittedName>
        <fullName evidence="7">ABC transporter permease</fullName>
    </submittedName>
</protein>
<dbReference type="GO" id="GO:0022857">
    <property type="term" value="F:transmembrane transporter activity"/>
    <property type="evidence" value="ECO:0007669"/>
    <property type="project" value="InterPro"/>
</dbReference>
<dbReference type="RefSeq" id="WP_103790582.1">
    <property type="nucleotide sequence ID" value="NZ_PQVF01000017.1"/>
</dbReference>
<dbReference type="Proteomes" id="UP000236893">
    <property type="component" value="Unassembled WGS sequence"/>
</dbReference>
<dbReference type="OrthoDB" id="9778389at2"/>
<feature type="transmembrane region" description="Helical" evidence="6">
    <location>
        <begin position="180"/>
        <end position="197"/>
    </location>
</feature>
<evidence type="ECO:0000313" key="7">
    <source>
        <dbReference type="EMBL" id="POY34872.1"/>
    </source>
</evidence>
<gene>
    <name evidence="7" type="ORF">C3K47_18130</name>
</gene>